<name>A0A2V5K9L1_9BACL</name>
<dbReference type="RefSeq" id="WP_110838710.1">
    <property type="nucleotide sequence ID" value="NZ_QJVJ01000002.1"/>
</dbReference>
<evidence type="ECO:0000313" key="3">
    <source>
        <dbReference type="Proteomes" id="UP000247476"/>
    </source>
</evidence>
<feature type="region of interest" description="Disordered" evidence="1">
    <location>
        <begin position="244"/>
        <end position="265"/>
    </location>
</feature>
<gene>
    <name evidence="2" type="ORF">DLM86_04115</name>
</gene>
<proteinExistence type="predicted"/>
<sequence length="760" mass="83000">MFNGWLRRKAGTMIALVAAGLLAAYVYVSREQAAAYEGPYDAARAKAFFDAAVWESGAPGSETMTTGGRTFAKAAGNGSFSLWLEPATGRIALRDERSGGATLFGNPGDDALASETVKGQWRSHLSSPLLFRYLAENDTKETQGNLVDRPARTDWRPIPNGVGVRYAVDELGFQFYVEYALHADGLSVRIPENGLLETKANKLVSVEPLPFFGAAQGSAEGYLLVPDGPGGLISFGARRPERVTPYDRPVYGPDRAVPQPGGESARSPVDYPVFGINRGDGGFLAVIDRGAFRANVYASPAGVHTSFHAAGAKFAVRRAYDKPAGLNKKRTAYDASIVSSEMGVHYTVLPEGRADYVAMAKAYRSYISEEYGLAPMREASGKPPLYLDAVLAASETARFGTKTVAATTTGRVREMVAALADRGVERLEVGLIGWNAGGYPGKLPNRLPAEPAVGGERGLRELLATAEPGRVGYYLVDTLRLATNRWGSGFRMKDAVRTLDRRILPIRREDELAKRPPTYYLVRPQAMEAALEKALPAYERLGASGVGYVEMSRADGDYGRAEPSTRERTAQSLRRAFERTAAEVGRVTLYGSPAFALGRVSHLAEFPVESNHDFVVDETVPFYPIALHGLVSYSAEPGNTSGDRVNAFLRAIEYGALPHFIVTDENPRLLKETEFAFLYSSRFDDLKERIAEEYRAFAEVGDGVWGQAIAGHRRLAEGVYETVYERGRTVWVNYNERPFEMEGRRVEPRSYKVVKEGGAS</sequence>
<dbReference type="EMBL" id="QJVJ01000002">
    <property type="protein sequence ID" value="PYI56181.1"/>
    <property type="molecule type" value="Genomic_DNA"/>
</dbReference>
<dbReference type="Pfam" id="PF18952">
    <property type="entry name" value="DUF5696"/>
    <property type="match status" value="1"/>
</dbReference>
<dbReference type="OrthoDB" id="9793135at2"/>
<reference evidence="2 3" key="1">
    <citation type="submission" date="2018-05" db="EMBL/GenBank/DDBJ databases">
        <title>Paenibacillus flagellatus sp. nov., isolated from selenium mineral soil.</title>
        <authorList>
            <person name="Dai X."/>
        </authorList>
    </citation>
    <scope>NUCLEOTIDE SEQUENCE [LARGE SCALE GENOMIC DNA]</scope>
    <source>
        <strain evidence="2 3">DXL2</strain>
    </source>
</reference>
<dbReference type="AlphaFoldDB" id="A0A2V5K9L1"/>
<protein>
    <submittedName>
        <fullName evidence="2">Uncharacterized protein</fullName>
    </submittedName>
</protein>
<organism evidence="2 3">
    <name type="scientific">Paenibacillus flagellatus</name>
    <dbReference type="NCBI Taxonomy" id="2211139"/>
    <lineage>
        <taxon>Bacteria</taxon>
        <taxon>Bacillati</taxon>
        <taxon>Bacillota</taxon>
        <taxon>Bacilli</taxon>
        <taxon>Bacillales</taxon>
        <taxon>Paenibacillaceae</taxon>
        <taxon>Paenibacillus</taxon>
    </lineage>
</organism>
<dbReference type="Proteomes" id="UP000247476">
    <property type="component" value="Unassembled WGS sequence"/>
</dbReference>
<dbReference type="InterPro" id="IPR043751">
    <property type="entry name" value="DUF5696"/>
</dbReference>
<comment type="caution">
    <text evidence="2">The sequence shown here is derived from an EMBL/GenBank/DDBJ whole genome shotgun (WGS) entry which is preliminary data.</text>
</comment>
<evidence type="ECO:0000313" key="2">
    <source>
        <dbReference type="EMBL" id="PYI56181.1"/>
    </source>
</evidence>
<accession>A0A2V5K9L1</accession>
<evidence type="ECO:0000256" key="1">
    <source>
        <dbReference type="SAM" id="MobiDB-lite"/>
    </source>
</evidence>
<keyword evidence="3" id="KW-1185">Reference proteome</keyword>